<evidence type="ECO:0000256" key="4">
    <source>
        <dbReference type="SAM" id="MobiDB-lite"/>
    </source>
</evidence>
<protein>
    <recommendedName>
        <fullName evidence="6">RING-CH-type domain-containing protein</fullName>
    </recommendedName>
</protein>
<feature type="region of interest" description="Disordered" evidence="4">
    <location>
        <begin position="141"/>
        <end position="163"/>
    </location>
</feature>
<gene>
    <name evidence="7" type="ORF">ILEXP_LOCUS30695</name>
</gene>
<keyword evidence="2" id="KW-0863">Zinc-finger</keyword>
<feature type="domain" description="RING-CH-type" evidence="6">
    <location>
        <begin position="50"/>
        <end position="97"/>
    </location>
</feature>
<feature type="chain" id="PRO_5044849166" description="RING-CH-type domain-containing protein" evidence="5">
    <location>
        <begin position="21"/>
        <end position="411"/>
    </location>
</feature>
<keyword evidence="3" id="KW-0862">Zinc</keyword>
<feature type="region of interest" description="Disordered" evidence="4">
    <location>
        <begin position="391"/>
        <end position="411"/>
    </location>
</feature>
<dbReference type="InterPro" id="IPR013083">
    <property type="entry name" value="Znf_RING/FYVE/PHD"/>
</dbReference>
<dbReference type="SMART" id="SM00744">
    <property type="entry name" value="RINGv"/>
    <property type="match status" value="1"/>
</dbReference>
<sequence length="411" mass="45301">MALTMTIVLLVPLDFEIGESRKVSSVADYSVDVENEVGEIKVHLGKSERDCRICHLSLESTGPESGIAIELCCSCKDDLAAAHTHCADTWFKIKGNKMASYQFRNQPNQAYNPFSKSEIRHSRSKAQMCLEKILLIISSFPPDSTSSKQPTSTAQLQESDDSMTNENRALLCVNKGFDMDLKNSLDPPSEIRESKSAAGDERLVSGCSAVAEGWVSDFPAVSSGVLRIDKILEGECAEMTAEKKYGSDSSAIDANEEEEEEPAIVAEKAIGVSSQVQTLESDDDGDSEKTNGEEQSNIEQAKNEEINGDGFLGLLIEAAELIFGEFRDDESEVHNHKSTGTETAVKKINAKRPEPNHFPAYGDFEDISPVVRSKRGRSQVLPYKYRDSVLEPLTPLSRHRSNMVPTKRRSR</sequence>
<dbReference type="SUPFAM" id="SSF57850">
    <property type="entry name" value="RING/U-box"/>
    <property type="match status" value="1"/>
</dbReference>
<comment type="caution">
    <text evidence="7">The sequence shown here is derived from an EMBL/GenBank/DDBJ whole genome shotgun (WGS) entry which is preliminary data.</text>
</comment>
<dbReference type="AlphaFoldDB" id="A0ABC8SXE4"/>
<dbReference type="Proteomes" id="UP001642360">
    <property type="component" value="Unassembled WGS sequence"/>
</dbReference>
<reference evidence="7 8" key="1">
    <citation type="submission" date="2024-02" db="EMBL/GenBank/DDBJ databases">
        <authorList>
            <person name="Vignale AGUSTIN F."/>
            <person name="Sosa J E."/>
            <person name="Modenutti C."/>
        </authorList>
    </citation>
    <scope>NUCLEOTIDE SEQUENCE [LARGE SCALE GENOMIC DNA]</scope>
</reference>
<evidence type="ECO:0000256" key="3">
    <source>
        <dbReference type="ARBA" id="ARBA00022833"/>
    </source>
</evidence>
<dbReference type="Pfam" id="PF12906">
    <property type="entry name" value="RINGv"/>
    <property type="match status" value="1"/>
</dbReference>
<keyword evidence="8" id="KW-1185">Reference proteome</keyword>
<proteinExistence type="predicted"/>
<evidence type="ECO:0000256" key="1">
    <source>
        <dbReference type="ARBA" id="ARBA00022723"/>
    </source>
</evidence>
<evidence type="ECO:0000313" key="8">
    <source>
        <dbReference type="Proteomes" id="UP001642360"/>
    </source>
</evidence>
<evidence type="ECO:0000256" key="2">
    <source>
        <dbReference type="ARBA" id="ARBA00022771"/>
    </source>
</evidence>
<dbReference type="GO" id="GO:0008270">
    <property type="term" value="F:zinc ion binding"/>
    <property type="evidence" value="ECO:0007669"/>
    <property type="project" value="UniProtKB-KW"/>
</dbReference>
<keyword evidence="1" id="KW-0479">Metal-binding</keyword>
<dbReference type="Gene3D" id="3.30.40.10">
    <property type="entry name" value="Zinc/RING finger domain, C3HC4 (zinc finger)"/>
    <property type="match status" value="1"/>
</dbReference>
<feature type="region of interest" description="Disordered" evidence="4">
    <location>
        <begin position="242"/>
        <end position="304"/>
    </location>
</feature>
<accession>A0ABC8SXE4</accession>
<name>A0ABC8SXE4_9AQUA</name>
<dbReference type="InterPro" id="IPR011016">
    <property type="entry name" value="Znf_RING-CH"/>
</dbReference>
<feature type="compositionally biased region" description="Basic residues" evidence="4">
    <location>
        <begin position="397"/>
        <end position="411"/>
    </location>
</feature>
<evidence type="ECO:0000256" key="5">
    <source>
        <dbReference type="SAM" id="SignalP"/>
    </source>
</evidence>
<organism evidence="7 8">
    <name type="scientific">Ilex paraguariensis</name>
    <name type="common">yerba mate</name>
    <dbReference type="NCBI Taxonomy" id="185542"/>
    <lineage>
        <taxon>Eukaryota</taxon>
        <taxon>Viridiplantae</taxon>
        <taxon>Streptophyta</taxon>
        <taxon>Embryophyta</taxon>
        <taxon>Tracheophyta</taxon>
        <taxon>Spermatophyta</taxon>
        <taxon>Magnoliopsida</taxon>
        <taxon>eudicotyledons</taxon>
        <taxon>Gunneridae</taxon>
        <taxon>Pentapetalae</taxon>
        <taxon>asterids</taxon>
        <taxon>campanulids</taxon>
        <taxon>Aquifoliales</taxon>
        <taxon>Aquifoliaceae</taxon>
        <taxon>Ilex</taxon>
    </lineage>
</organism>
<feature type="signal peptide" evidence="5">
    <location>
        <begin position="1"/>
        <end position="20"/>
    </location>
</feature>
<evidence type="ECO:0000313" key="7">
    <source>
        <dbReference type="EMBL" id="CAK9161868.1"/>
    </source>
</evidence>
<dbReference type="EMBL" id="CAUOFW020003757">
    <property type="protein sequence ID" value="CAK9161868.1"/>
    <property type="molecule type" value="Genomic_DNA"/>
</dbReference>
<dbReference type="PANTHER" id="PTHR46214">
    <property type="entry name" value="ZINC FINGER, RING-CH-TYPE"/>
    <property type="match status" value="1"/>
</dbReference>
<feature type="compositionally biased region" description="Polar residues" evidence="4">
    <location>
        <begin position="141"/>
        <end position="157"/>
    </location>
</feature>
<evidence type="ECO:0000259" key="6">
    <source>
        <dbReference type="SMART" id="SM00744"/>
    </source>
</evidence>
<dbReference type="PANTHER" id="PTHR46214:SF30">
    <property type="entry name" value="OS01G0850200 PROTEIN"/>
    <property type="match status" value="1"/>
</dbReference>
<keyword evidence="5" id="KW-0732">Signal</keyword>